<evidence type="ECO:0000313" key="2">
    <source>
        <dbReference type="EMBL" id="QNO15110.1"/>
    </source>
</evidence>
<dbReference type="RefSeq" id="WP_213165475.1">
    <property type="nucleotide sequence ID" value="NZ_CP058559.1"/>
</dbReference>
<dbReference type="Proteomes" id="UP000516160">
    <property type="component" value="Chromosome"/>
</dbReference>
<gene>
    <name evidence="2" type="ORF">HYG86_10235</name>
</gene>
<name>A0A7G9W8U8_ALKCA</name>
<organism evidence="2 3">
    <name type="scientific">Alkalicella caledoniensis</name>
    <dbReference type="NCBI Taxonomy" id="2731377"/>
    <lineage>
        <taxon>Bacteria</taxon>
        <taxon>Bacillati</taxon>
        <taxon>Bacillota</taxon>
        <taxon>Clostridia</taxon>
        <taxon>Eubacteriales</taxon>
        <taxon>Proteinivoracaceae</taxon>
        <taxon>Alkalicella</taxon>
    </lineage>
</organism>
<dbReference type="AlphaFoldDB" id="A0A7G9W8U8"/>
<dbReference type="PROSITE" id="PS51831">
    <property type="entry name" value="HD"/>
    <property type="match status" value="1"/>
</dbReference>
<dbReference type="SUPFAM" id="SSF109604">
    <property type="entry name" value="HD-domain/PDEase-like"/>
    <property type="match status" value="1"/>
</dbReference>
<feature type="domain" description="HD" evidence="1">
    <location>
        <begin position="27"/>
        <end position="130"/>
    </location>
</feature>
<dbReference type="InterPro" id="IPR006674">
    <property type="entry name" value="HD_domain"/>
</dbReference>
<evidence type="ECO:0000259" key="1">
    <source>
        <dbReference type="PROSITE" id="PS51831"/>
    </source>
</evidence>
<dbReference type="EMBL" id="CP058559">
    <property type="protein sequence ID" value="QNO15110.1"/>
    <property type="molecule type" value="Genomic_DNA"/>
</dbReference>
<reference evidence="2 3" key="1">
    <citation type="submission" date="2020-07" db="EMBL/GenBank/DDBJ databases">
        <title>Alkalicella. sp. LB2 genome.</title>
        <authorList>
            <person name="Postec A."/>
            <person name="Quemeneur M."/>
        </authorList>
    </citation>
    <scope>NUCLEOTIDE SEQUENCE [LARGE SCALE GENOMIC DNA]</scope>
    <source>
        <strain evidence="2 3">LB2</strain>
    </source>
</reference>
<dbReference type="Pfam" id="PF01966">
    <property type="entry name" value="HD"/>
    <property type="match status" value="1"/>
</dbReference>
<keyword evidence="3" id="KW-1185">Reference proteome</keyword>
<dbReference type="CDD" id="cd00077">
    <property type="entry name" value="HDc"/>
    <property type="match status" value="1"/>
</dbReference>
<dbReference type="InterPro" id="IPR003607">
    <property type="entry name" value="HD/PDEase_dom"/>
</dbReference>
<evidence type="ECO:0000313" key="3">
    <source>
        <dbReference type="Proteomes" id="UP000516160"/>
    </source>
</evidence>
<dbReference type="SMART" id="SM00471">
    <property type="entry name" value="HDc"/>
    <property type="match status" value="1"/>
</dbReference>
<proteinExistence type="predicted"/>
<dbReference type="Gene3D" id="1.10.3210.10">
    <property type="entry name" value="Hypothetical protein af1432"/>
    <property type="match status" value="1"/>
</dbReference>
<sequence>MDIQQIEDIAFDLMKERKVLGREKGFIFYHGRRVGKIAQKIYDKIVQEPVQLEKNLLYVGGIFHDIGKGIEPHNETGAVLVKEILKKTCDEGELQTISDIIREHNLRGSKYEGISLFGKIIQDADIIDHMGSMDIWIAFMYHAQYEESAHNSIEFFSGGKWEEICGVLRSLLNFPVSIEAFDKRMKFTKKFIEQMQREVDGELF</sequence>
<protein>
    <submittedName>
        <fullName evidence="2">HD domain-containing protein</fullName>
    </submittedName>
</protein>
<dbReference type="KEGG" id="acae:HYG86_10235"/>
<accession>A0A7G9W8U8</accession>